<dbReference type="AlphaFoldDB" id="A0A377R509"/>
<dbReference type="OrthoDB" id="9178758at2"/>
<organism evidence="1 2">
    <name type="scientific">Kingella potus</name>
    <dbReference type="NCBI Taxonomy" id="265175"/>
    <lineage>
        <taxon>Bacteria</taxon>
        <taxon>Pseudomonadati</taxon>
        <taxon>Pseudomonadota</taxon>
        <taxon>Betaproteobacteria</taxon>
        <taxon>Neisseriales</taxon>
        <taxon>Neisseriaceae</taxon>
        <taxon>Kingella</taxon>
    </lineage>
</organism>
<dbReference type="RefSeq" id="WP_115309305.1">
    <property type="nucleotide sequence ID" value="NZ_CP091517.1"/>
</dbReference>
<protein>
    <submittedName>
        <fullName evidence="1">Uncharacterized phage-encoded protein</fullName>
    </submittedName>
</protein>
<reference evidence="1 2" key="1">
    <citation type="submission" date="2018-06" db="EMBL/GenBank/DDBJ databases">
        <authorList>
            <consortium name="Pathogen Informatics"/>
            <person name="Doyle S."/>
        </authorList>
    </citation>
    <scope>NUCLEOTIDE SEQUENCE [LARGE SCALE GENOMIC DNA]</scope>
    <source>
        <strain evidence="1 2">NCTC13336</strain>
    </source>
</reference>
<dbReference type="NCBIfam" id="TIGR02681">
    <property type="entry name" value="phage_pRha"/>
    <property type="match status" value="1"/>
</dbReference>
<dbReference type="Pfam" id="PF09669">
    <property type="entry name" value="Phage_pRha"/>
    <property type="match status" value="1"/>
</dbReference>
<gene>
    <name evidence="1" type="ORF">NCTC13336_02351</name>
</gene>
<evidence type="ECO:0000313" key="1">
    <source>
        <dbReference type="EMBL" id="STR03423.1"/>
    </source>
</evidence>
<dbReference type="EMBL" id="UGJJ01000004">
    <property type="protein sequence ID" value="STR03423.1"/>
    <property type="molecule type" value="Genomic_DNA"/>
</dbReference>
<keyword evidence="2" id="KW-1185">Reference proteome</keyword>
<name>A0A377R509_9NEIS</name>
<proteinExistence type="predicted"/>
<dbReference type="Proteomes" id="UP000254293">
    <property type="component" value="Unassembled WGS sequence"/>
</dbReference>
<accession>A0A377R509</accession>
<evidence type="ECO:0000313" key="2">
    <source>
        <dbReference type="Proteomes" id="UP000254293"/>
    </source>
</evidence>
<sequence length="171" mass="19329">MKNLPVETLVTAQGHELKTDSRKVAAAFGKRHTHVIRDIRKIMAQVPDSFAQTIFGLSEYTDKTGRRLPMYEMDKDGFMLLTMGYTTPEAMKIKVAYIQAFNAMRRRLDGISTDLIAGLLAAREAEQRSAALASLAGRVLRERRDEKPFNLIRIAHYERQIQPLLPGLEAV</sequence>
<dbReference type="InterPro" id="IPR014054">
    <property type="entry name" value="Phage_regulatory_Rha"/>
</dbReference>